<dbReference type="GO" id="GO:0003964">
    <property type="term" value="F:RNA-directed DNA polymerase activity"/>
    <property type="evidence" value="ECO:0007669"/>
    <property type="project" value="UniProtKB-KW"/>
</dbReference>
<dbReference type="InterPro" id="IPR043502">
    <property type="entry name" value="DNA/RNA_pol_sf"/>
</dbReference>
<dbReference type="GO" id="GO:0016787">
    <property type="term" value="F:hydrolase activity"/>
    <property type="evidence" value="ECO:0007669"/>
    <property type="project" value="UniProtKB-KW"/>
</dbReference>
<dbReference type="Pfam" id="PF00078">
    <property type="entry name" value="RVT_1"/>
    <property type="match status" value="2"/>
</dbReference>
<evidence type="ECO:0000256" key="7">
    <source>
        <dbReference type="ARBA" id="ARBA00022918"/>
    </source>
</evidence>
<dbReference type="SUPFAM" id="SSF56672">
    <property type="entry name" value="DNA/RNA polymerases"/>
    <property type="match status" value="2"/>
</dbReference>
<dbReference type="Gene3D" id="3.30.70.270">
    <property type="match status" value="3"/>
</dbReference>
<dbReference type="FunFam" id="3.10.20.370:FF:000001">
    <property type="entry name" value="Retrovirus-related Pol polyprotein from transposon 17.6-like protein"/>
    <property type="match status" value="1"/>
</dbReference>
<proteinExistence type="predicted"/>
<evidence type="ECO:0000313" key="9">
    <source>
        <dbReference type="EMBL" id="KZS10174.1"/>
    </source>
</evidence>
<keyword evidence="10" id="KW-1185">Reference proteome</keyword>
<dbReference type="CDD" id="cd09274">
    <property type="entry name" value="RNase_HI_RT_Ty3"/>
    <property type="match status" value="1"/>
</dbReference>
<evidence type="ECO:0000256" key="6">
    <source>
        <dbReference type="ARBA" id="ARBA00022801"/>
    </source>
</evidence>
<feature type="domain" description="Reverse transcriptase" evidence="8">
    <location>
        <begin position="1"/>
        <end position="204"/>
    </location>
</feature>
<dbReference type="Gene3D" id="3.10.10.10">
    <property type="entry name" value="HIV Type 1 Reverse Transcriptase, subunit A, domain 1"/>
    <property type="match status" value="1"/>
</dbReference>
<evidence type="ECO:0000256" key="1">
    <source>
        <dbReference type="ARBA" id="ARBA00012493"/>
    </source>
</evidence>
<keyword evidence="2" id="KW-0808">Transferase</keyword>
<dbReference type="InterPro" id="IPR050951">
    <property type="entry name" value="Retrovirus_Pol_polyprotein"/>
</dbReference>
<dbReference type="EMBL" id="LRGB01001873">
    <property type="protein sequence ID" value="KZS10174.1"/>
    <property type="molecule type" value="Genomic_DNA"/>
</dbReference>
<evidence type="ECO:0000256" key="5">
    <source>
        <dbReference type="ARBA" id="ARBA00022759"/>
    </source>
</evidence>
<dbReference type="PROSITE" id="PS50878">
    <property type="entry name" value="RT_POL"/>
    <property type="match status" value="1"/>
</dbReference>
<gene>
    <name evidence="9" type="ORF">APZ42_025415</name>
</gene>
<sequence length="522" mass="59744">MIRDQLNAVTTRDVYPLPRIEDALSRLEGTRYFSIMDMQTGYWQVGLNEKDKEKTAFVTADRLYQFRVMPFRLSNAPATFQRMMDVLIPGIKWNTCLIYEGLPTLFPELHPSGKGRENGKNKKFKKLFSRLSHFSQFSQIALSKRVGNPSLIYLDDIVIFSQTIPKHLSRLETVLLRFREAGLKLKLSKCSFLATYLKVLGYIVSGVGLSPDPAKIEAVQNFPVPSTRLKDVQSFIGLCSYYRKFICNFAVLARPLTNLTRKNTPFHWTDEHQSSFDALKNALLSPPILGHPNSNLPMEIHCDACGFGLGAVLVQRQEGAERVISYASRLMNRAESNYSVSEQECLALIFALDRLKSYLWGMKVLVLTDHHALCWLMKKKSLVGRLARWSLQLQDLDLEIVHRSGCLHSRADALSRNRVAPPEDTPEIPLLSLQTIDKESIKAEQEMSGWWRPIILGLREKEPTNLTRKLIQHYEIREGLLYHRVIKNGRAYYRLCLIPSLVEAVLLACHDDTPSWGYTNFR</sequence>
<keyword evidence="7" id="KW-0695">RNA-directed DNA polymerase</keyword>
<organism evidence="9 10">
    <name type="scientific">Daphnia magna</name>
    <dbReference type="NCBI Taxonomy" id="35525"/>
    <lineage>
        <taxon>Eukaryota</taxon>
        <taxon>Metazoa</taxon>
        <taxon>Ecdysozoa</taxon>
        <taxon>Arthropoda</taxon>
        <taxon>Crustacea</taxon>
        <taxon>Branchiopoda</taxon>
        <taxon>Diplostraca</taxon>
        <taxon>Cladocera</taxon>
        <taxon>Anomopoda</taxon>
        <taxon>Daphniidae</taxon>
        <taxon>Daphnia</taxon>
    </lineage>
</organism>
<comment type="caution">
    <text evidence="9">The sequence shown here is derived from an EMBL/GenBank/DDBJ whole genome shotgun (WGS) entry which is preliminary data.</text>
</comment>
<dbReference type="InterPro" id="IPR000477">
    <property type="entry name" value="RT_dom"/>
</dbReference>
<dbReference type="Proteomes" id="UP000076858">
    <property type="component" value="Unassembled WGS sequence"/>
</dbReference>
<dbReference type="PANTHER" id="PTHR37984">
    <property type="entry name" value="PROTEIN CBG26694"/>
    <property type="match status" value="1"/>
</dbReference>
<dbReference type="InterPro" id="IPR043128">
    <property type="entry name" value="Rev_trsase/Diguanyl_cyclase"/>
</dbReference>
<evidence type="ECO:0000256" key="4">
    <source>
        <dbReference type="ARBA" id="ARBA00022722"/>
    </source>
</evidence>
<name>A0A162DD84_9CRUS</name>
<protein>
    <recommendedName>
        <fullName evidence="1">RNA-directed DNA polymerase</fullName>
        <ecNumber evidence="1">2.7.7.49</ecNumber>
    </recommendedName>
</protein>
<evidence type="ECO:0000259" key="8">
    <source>
        <dbReference type="PROSITE" id="PS50878"/>
    </source>
</evidence>
<dbReference type="AlphaFoldDB" id="A0A162DD84"/>
<keyword evidence="6" id="KW-0378">Hydrolase</keyword>
<dbReference type="Pfam" id="PF17917">
    <property type="entry name" value="RT_RNaseH"/>
    <property type="match status" value="1"/>
</dbReference>
<dbReference type="InterPro" id="IPR041373">
    <property type="entry name" value="RT_RNaseH"/>
</dbReference>
<dbReference type="GO" id="GO:0004519">
    <property type="term" value="F:endonuclease activity"/>
    <property type="evidence" value="ECO:0007669"/>
    <property type="project" value="UniProtKB-KW"/>
</dbReference>
<accession>A0A162DD84</accession>
<evidence type="ECO:0000313" key="10">
    <source>
        <dbReference type="Proteomes" id="UP000076858"/>
    </source>
</evidence>
<dbReference type="STRING" id="35525.A0A162DD84"/>
<evidence type="ECO:0000256" key="2">
    <source>
        <dbReference type="ARBA" id="ARBA00022679"/>
    </source>
</evidence>
<keyword evidence="5" id="KW-0255">Endonuclease</keyword>
<evidence type="ECO:0000256" key="3">
    <source>
        <dbReference type="ARBA" id="ARBA00022695"/>
    </source>
</evidence>
<dbReference type="PANTHER" id="PTHR37984:SF5">
    <property type="entry name" value="PROTEIN NYNRIN-LIKE"/>
    <property type="match status" value="1"/>
</dbReference>
<reference evidence="9 10" key="1">
    <citation type="submission" date="2016-03" db="EMBL/GenBank/DDBJ databases">
        <title>EvidentialGene: Evidence-directed Construction of Genes on Genomes.</title>
        <authorList>
            <person name="Gilbert D.G."/>
            <person name="Choi J.-H."/>
            <person name="Mockaitis K."/>
            <person name="Colbourne J."/>
            <person name="Pfrender M."/>
        </authorList>
    </citation>
    <scope>NUCLEOTIDE SEQUENCE [LARGE SCALE GENOMIC DNA]</scope>
    <source>
        <strain evidence="9 10">Xinb3</strain>
        <tissue evidence="9">Complete organism</tissue>
    </source>
</reference>
<dbReference type="EC" id="2.7.7.49" evidence="1"/>
<dbReference type="OrthoDB" id="6382106at2759"/>
<dbReference type="FunFam" id="3.30.70.270:FF:000020">
    <property type="entry name" value="Transposon Tf2-6 polyprotein-like Protein"/>
    <property type="match status" value="1"/>
</dbReference>
<keyword evidence="4" id="KW-0540">Nuclease</keyword>
<dbReference type="CDD" id="cd01647">
    <property type="entry name" value="RT_LTR"/>
    <property type="match status" value="1"/>
</dbReference>
<keyword evidence="3" id="KW-0548">Nucleotidyltransferase</keyword>